<keyword evidence="2" id="KW-1185">Reference proteome</keyword>
<sequence>MSFAHDKQSAVSMLLCAHTRQMTGTTAHVLRWQETDAALAAALMDHYPQDCEIKHPWCVVSGS</sequence>
<dbReference type="AlphaFoldDB" id="A0A502DSV2"/>
<comment type="caution">
    <text evidence="1">The sequence shown here is derived from an EMBL/GenBank/DDBJ whole genome shotgun (WGS) entry which is preliminary data.</text>
</comment>
<proteinExistence type="predicted"/>
<reference evidence="1 2" key="1">
    <citation type="journal article" date="2019" name="Environ. Microbiol.">
        <title>Species interactions and distinct microbial communities in high Arctic permafrost affected cryosols are associated with the CH4 and CO2 gas fluxes.</title>
        <authorList>
            <person name="Altshuler I."/>
            <person name="Hamel J."/>
            <person name="Turney S."/>
            <person name="Magnuson E."/>
            <person name="Levesque R."/>
            <person name="Greer C."/>
            <person name="Whyte L.G."/>
        </authorList>
    </citation>
    <scope>NUCLEOTIDE SEQUENCE [LARGE SCALE GENOMIC DNA]</scope>
    <source>
        <strain evidence="1 2">S5.20</strain>
    </source>
</reference>
<evidence type="ECO:0000313" key="2">
    <source>
        <dbReference type="Proteomes" id="UP000320095"/>
    </source>
</evidence>
<gene>
    <name evidence="1" type="ORF">EAH80_27895</name>
</gene>
<name>A0A502DSV2_9MYCO</name>
<evidence type="ECO:0000313" key="1">
    <source>
        <dbReference type="EMBL" id="TPG28154.1"/>
    </source>
</evidence>
<dbReference type="EMBL" id="RCZG01000019">
    <property type="protein sequence ID" value="TPG28154.1"/>
    <property type="molecule type" value="Genomic_DNA"/>
</dbReference>
<protein>
    <submittedName>
        <fullName evidence="1">Uncharacterized protein</fullName>
    </submittedName>
</protein>
<dbReference type="Proteomes" id="UP000320095">
    <property type="component" value="Unassembled WGS sequence"/>
</dbReference>
<accession>A0A502DSV2</accession>
<organism evidence="1 2">
    <name type="scientific">Mycolicibacterium hodleri</name>
    <dbReference type="NCBI Taxonomy" id="49897"/>
    <lineage>
        <taxon>Bacteria</taxon>
        <taxon>Bacillati</taxon>
        <taxon>Actinomycetota</taxon>
        <taxon>Actinomycetes</taxon>
        <taxon>Mycobacteriales</taxon>
        <taxon>Mycobacteriaceae</taxon>
        <taxon>Mycolicibacterium</taxon>
    </lineage>
</organism>